<sequence>MVLRRIRNMVVATVNDNLDKMENPLVMINQYLRDMEEELSKARHAVAQQEAIKADFERRLTYSQKMKKKRYDQAQIAVNSGEEDLARKALMEMKQHEEKVLQYEEIYEQSVAQLVELKEQLGKLEERIQALRDKRHTLVARANVVKAKEHMNASINRIDSNSSYREFQRLEARIMDMETKANVYTAYNFDGEQTAFTKLEHEEDVEKELQKLKEVQKA</sequence>
<protein>
    <submittedName>
        <fullName evidence="3">Phage shock protein A (PspA) family protein</fullName>
    </submittedName>
</protein>
<reference evidence="3 4" key="1">
    <citation type="submission" date="2016-10" db="EMBL/GenBank/DDBJ databases">
        <authorList>
            <person name="Varghese N."/>
            <person name="Submissions S."/>
        </authorList>
    </citation>
    <scope>NUCLEOTIDE SEQUENCE [LARGE SCALE GENOMIC DNA]</scope>
    <source>
        <strain evidence="3 4">DSM 13796</strain>
    </source>
</reference>
<evidence type="ECO:0000313" key="3">
    <source>
        <dbReference type="EMBL" id="SFQ62499.1"/>
    </source>
</evidence>
<dbReference type="Proteomes" id="UP000182762">
    <property type="component" value="Unassembled WGS sequence"/>
</dbReference>
<dbReference type="RefSeq" id="WP_061804639.1">
    <property type="nucleotide sequence ID" value="NZ_FOXX01000005.1"/>
</dbReference>
<evidence type="ECO:0000256" key="1">
    <source>
        <dbReference type="ARBA" id="ARBA00043985"/>
    </source>
</evidence>
<proteinExistence type="inferred from homology"/>
<name>A0A1I6A1A6_9BACI</name>
<accession>A0A1I6A1A6</accession>
<gene>
    <name evidence="3" type="ORF">SAMN02745910_02422</name>
</gene>
<dbReference type="GeneID" id="93711074"/>
<organism evidence="3 4">
    <name type="scientific">Priestia endophytica DSM 13796</name>
    <dbReference type="NCBI Taxonomy" id="1121089"/>
    <lineage>
        <taxon>Bacteria</taxon>
        <taxon>Bacillati</taxon>
        <taxon>Bacillota</taxon>
        <taxon>Bacilli</taxon>
        <taxon>Bacillales</taxon>
        <taxon>Bacillaceae</taxon>
        <taxon>Priestia</taxon>
    </lineage>
</organism>
<evidence type="ECO:0000313" key="4">
    <source>
        <dbReference type="Proteomes" id="UP000182762"/>
    </source>
</evidence>
<dbReference type="PANTHER" id="PTHR31088">
    <property type="entry name" value="MEMBRANE-ASSOCIATED PROTEIN VIPP1, CHLOROPLASTIC"/>
    <property type="match status" value="1"/>
</dbReference>
<dbReference type="EMBL" id="FOXX01000005">
    <property type="protein sequence ID" value="SFQ62499.1"/>
    <property type="molecule type" value="Genomic_DNA"/>
</dbReference>
<dbReference type="Pfam" id="PF04012">
    <property type="entry name" value="PspA_IM30"/>
    <property type="match status" value="1"/>
</dbReference>
<comment type="caution">
    <text evidence="3">The sequence shown here is derived from an EMBL/GenBank/DDBJ whole genome shotgun (WGS) entry which is preliminary data.</text>
</comment>
<keyword evidence="4" id="KW-1185">Reference proteome</keyword>
<comment type="similarity">
    <text evidence="1">Belongs to the PspA/Vipp/IM30 family.</text>
</comment>
<feature type="coiled-coil region" evidence="2">
    <location>
        <begin position="86"/>
        <end position="141"/>
    </location>
</feature>
<dbReference type="InterPro" id="IPR007157">
    <property type="entry name" value="PspA_VIPP1"/>
</dbReference>
<evidence type="ECO:0000256" key="2">
    <source>
        <dbReference type="SAM" id="Coils"/>
    </source>
</evidence>
<dbReference type="PANTHER" id="PTHR31088:SF6">
    <property type="entry name" value="PHAGE SHOCK PROTEIN A"/>
    <property type="match status" value="1"/>
</dbReference>
<keyword evidence="2" id="KW-0175">Coiled coil</keyword>